<evidence type="ECO:0000313" key="4">
    <source>
        <dbReference type="Proteomes" id="UP000602381"/>
    </source>
</evidence>
<protein>
    <submittedName>
        <fullName evidence="3">Acriflavin resistance protein</fullName>
    </submittedName>
</protein>
<feature type="transmembrane region" description="Helical" evidence="2">
    <location>
        <begin position="334"/>
        <end position="350"/>
    </location>
</feature>
<feature type="coiled-coil region" evidence="1">
    <location>
        <begin position="572"/>
        <end position="602"/>
    </location>
</feature>
<comment type="caution">
    <text evidence="3">The sequence shown here is derived from an EMBL/GenBank/DDBJ whole genome shotgun (WGS) entry which is preliminary data.</text>
</comment>
<keyword evidence="2" id="KW-0472">Membrane</keyword>
<feature type="transmembrane region" description="Helical" evidence="2">
    <location>
        <begin position="431"/>
        <end position="447"/>
    </location>
</feature>
<dbReference type="RefSeq" id="WP_188873525.1">
    <property type="nucleotide sequence ID" value="NZ_BMOV01000002.1"/>
</dbReference>
<organism evidence="3 4">
    <name type="scientific">Iodidimonas muriae</name>
    <dbReference type="NCBI Taxonomy" id="261467"/>
    <lineage>
        <taxon>Bacteria</taxon>
        <taxon>Pseudomonadati</taxon>
        <taxon>Pseudomonadota</taxon>
        <taxon>Alphaproteobacteria</taxon>
        <taxon>Iodidimonadales</taxon>
        <taxon>Iodidimonadaceae</taxon>
        <taxon>Iodidimonas</taxon>
    </lineage>
</organism>
<dbReference type="PANTHER" id="PTHR32063">
    <property type="match status" value="1"/>
</dbReference>
<proteinExistence type="predicted"/>
<feature type="transmembrane region" description="Helical" evidence="2">
    <location>
        <begin position="856"/>
        <end position="875"/>
    </location>
</feature>
<feature type="transmembrane region" description="Helical" evidence="2">
    <location>
        <begin position="459"/>
        <end position="478"/>
    </location>
</feature>
<dbReference type="InterPro" id="IPR027463">
    <property type="entry name" value="AcrB_DN_DC_subdom"/>
</dbReference>
<evidence type="ECO:0000256" key="2">
    <source>
        <dbReference type="SAM" id="Phobius"/>
    </source>
</evidence>
<feature type="transmembrane region" description="Helical" evidence="2">
    <location>
        <begin position="954"/>
        <end position="973"/>
    </location>
</feature>
<dbReference type="Gene3D" id="3.30.70.1440">
    <property type="entry name" value="Multidrug efflux transporter AcrB pore domain"/>
    <property type="match status" value="1"/>
</dbReference>
<feature type="transmembrane region" description="Helical" evidence="2">
    <location>
        <begin position="985"/>
        <end position="1010"/>
    </location>
</feature>
<feature type="transmembrane region" description="Helical" evidence="2">
    <location>
        <begin position="882"/>
        <end position="902"/>
    </location>
</feature>
<keyword evidence="2" id="KW-0812">Transmembrane</keyword>
<feature type="transmembrane region" description="Helical" evidence="2">
    <location>
        <begin position="908"/>
        <end position="933"/>
    </location>
</feature>
<reference evidence="4" key="1">
    <citation type="journal article" date="2019" name="Int. J. Syst. Evol. Microbiol.">
        <title>The Global Catalogue of Microorganisms (GCM) 10K type strain sequencing project: providing services to taxonomists for standard genome sequencing and annotation.</title>
        <authorList>
            <consortium name="The Broad Institute Genomics Platform"/>
            <consortium name="The Broad Institute Genome Sequencing Center for Infectious Disease"/>
            <person name="Wu L."/>
            <person name="Ma J."/>
        </authorList>
    </citation>
    <scope>NUCLEOTIDE SEQUENCE [LARGE SCALE GENOMIC DNA]</scope>
    <source>
        <strain evidence="4">JCM 17843</strain>
    </source>
</reference>
<dbReference type="InterPro" id="IPR001036">
    <property type="entry name" value="Acrflvin-R"/>
</dbReference>
<accession>A0ABQ2LBQ1</accession>
<name>A0ABQ2LBQ1_9PROT</name>
<feature type="transmembrane region" description="Helical" evidence="2">
    <location>
        <begin position="379"/>
        <end position="396"/>
    </location>
</feature>
<evidence type="ECO:0000256" key="1">
    <source>
        <dbReference type="SAM" id="Coils"/>
    </source>
</evidence>
<dbReference type="Gene3D" id="3.30.70.1430">
    <property type="entry name" value="Multidrug efflux transporter AcrB pore domain"/>
    <property type="match status" value="2"/>
</dbReference>
<sequence length="1042" mass="115577">MNRMIAWWAKNTVAANLLMFGIMLAGAMSFFNMEREVWPTLRVNWVEVTVAWPGAAPQEVEEQIILRIEESLSDLDNIDRVRSIASESVALVYIEADRSVDMDRFINDVKLRIDGISTLPSDIEPPRVREILTRNELIRVGVSGDVDERLLKRTAEKVRDEMALLPGVSIVELFGARNEEVSIELSEQAMRRYGLTFDEVATAIRGSSINRSAGSVRTSTGDVQLRVRNLADSRTDFENIIIRQVPGGGTIRVGDVALVIDGFEDVDIQASLNGQHAILVQVMTAEEMNVVKTSKSVLGYLEEARERMPEGISLTLYADESKAYYDRMETISKSAFYGLILVFLVLIISLRPKVALWVTVGIATAYAGAFIFLPSNDVSLNFLSLFAFLLVIGVVVDDAIVVGENIHEEAESTGGGLDAAILGTQLVAKPVIYAVATTMIVFAPWLFLSGIDVEFTRHISIIVIAALSFSLIEALFILPAHLSHMKPREKLGRFGTFQKRIASSITRFAQVTYRRWLAAAVRRRGLTASIFLAGFIISLGIASSSWLKFSFMPEVESEQISVNVTLPEGTPYDRALEILAQLQQAEKELEAEVNAASDGESQLVENWYTRARADSVLALVRLAPAEMRDMSAKEAADRLRILIGEIPDAENLEVGYTLNQSQPEIELAINHPDLDMLRAAVDDLKAQLGTYDEVFNIRDSLQTAMEELQFELKPGARELGFTLADVTRQVRQAYYGEEVQRLPRDGNDVKVFVRYPSNTRRSLDSLSDFRLRTNDGREVPLFTVADISYKPGLKRIDRRERQRSAVISAELSNEVREQIYEDLRTNFYPQWEKRFPGVSRGEIGQAEGQAKFMAEILALEGIALFVMYALIAVAFRSYFLPLLVMTAIPFGFMGAVLGHLLLGMPMALFSYFGLAAAAGVVVNDNLVLVDYIGRLREKGVGAFDALVEAGVARFRPILLTSVTTFIGLVPMMLERSTQAQFLKPTVVALAFGVLLATFVTLFLVPALYGLGEDMKRFMKGLWTGDKQAKLGQAHKGATNPAE</sequence>
<dbReference type="Gene3D" id="3.30.2090.10">
    <property type="entry name" value="Multidrug efflux transporter AcrB TolC docking domain, DN and DC subdomains"/>
    <property type="match status" value="2"/>
</dbReference>
<dbReference type="SUPFAM" id="SSF82693">
    <property type="entry name" value="Multidrug efflux transporter AcrB pore domain, PN1, PN2, PC1 and PC2 subdomains"/>
    <property type="match status" value="2"/>
</dbReference>
<dbReference type="PANTHER" id="PTHR32063:SF33">
    <property type="entry name" value="RND SUPERFAMILY EFFLUX PUMP PERMEASE COMPONENT"/>
    <property type="match status" value="1"/>
</dbReference>
<feature type="transmembrane region" description="Helical" evidence="2">
    <location>
        <begin position="355"/>
        <end position="373"/>
    </location>
</feature>
<dbReference type="Pfam" id="PF00873">
    <property type="entry name" value="ACR_tran"/>
    <property type="match status" value="1"/>
</dbReference>
<feature type="transmembrane region" description="Helical" evidence="2">
    <location>
        <begin position="525"/>
        <end position="547"/>
    </location>
</feature>
<dbReference type="Gene3D" id="1.20.1640.10">
    <property type="entry name" value="Multidrug efflux transporter AcrB transmembrane domain"/>
    <property type="match status" value="2"/>
</dbReference>
<evidence type="ECO:0000313" key="3">
    <source>
        <dbReference type="EMBL" id="GGO08534.1"/>
    </source>
</evidence>
<dbReference type="EMBL" id="BMOV01000002">
    <property type="protein sequence ID" value="GGO08534.1"/>
    <property type="molecule type" value="Genomic_DNA"/>
</dbReference>
<dbReference type="PRINTS" id="PR00702">
    <property type="entry name" value="ACRIFLAVINRP"/>
</dbReference>
<gene>
    <name evidence="3" type="ORF">GCM10007972_08990</name>
</gene>
<feature type="transmembrane region" description="Helical" evidence="2">
    <location>
        <begin position="12"/>
        <end position="31"/>
    </location>
</feature>
<dbReference type="Proteomes" id="UP000602381">
    <property type="component" value="Unassembled WGS sequence"/>
</dbReference>
<dbReference type="SUPFAM" id="SSF82866">
    <property type="entry name" value="Multidrug efflux transporter AcrB transmembrane domain"/>
    <property type="match status" value="2"/>
</dbReference>
<dbReference type="SUPFAM" id="SSF82714">
    <property type="entry name" value="Multidrug efflux transporter AcrB TolC docking domain, DN and DC subdomains"/>
    <property type="match status" value="2"/>
</dbReference>
<keyword evidence="4" id="KW-1185">Reference proteome</keyword>
<dbReference type="Gene3D" id="3.30.70.1320">
    <property type="entry name" value="Multidrug efflux transporter AcrB pore domain like"/>
    <property type="match status" value="1"/>
</dbReference>
<keyword evidence="2" id="KW-1133">Transmembrane helix</keyword>
<keyword evidence="1" id="KW-0175">Coiled coil</keyword>